<proteinExistence type="inferred from homology"/>
<comment type="similarity">
    <text evidence="1 2">Belongs to the UPF0102 family.</text>
</comment>
<sequence length="127" mass="14880">MSDTDKQILGKWGEEQASHFLINKNYEIIERNYSLPKKGEIDIVAWHTKNKDQKTLCFIEVKTRSNNDSSAERAVGKRKMSALFVVAKDFCFKNGIDIDKNYIQFEQISIYKTKNKIDIKHYEIPVF</sequence>
<dbReference type="AlphaFoldDB" id="A0A1F6NNW4"/>
<dbReference type="EMBL" id="MFQW01000042">
    <property type="protein sequence ID" value="OGH85528.1"/>
    <property type="molecule type" value="Genomic_DNA"/>
</dbReference>
<evidence type="ECO:0000313" key="4">
    <source>
        <dbReference type="Proteomes" id="UP000178349"/>
    </source>
</evidence>
<dbReference type="InterPro" id="IPR011856">
    <property type="entry name" value="tRNA_endonuc-like_dom_sf"/>
</dbReference>
<dbReference type="Proteomes" id="UP000178349">
    <property type="component" value="Unassembled WGS sequence"/>
</dbReference>
<dbReference type="PANTHER" id="PTHR34039:SF1">
    <property type="entry name" value="UPF0102 PROTEIN YRAN"/>
    <property type="match status" value="1"/>
</dbReference>
<dbReference type="Pfam" id="PF02021">
    <property type="entry name" value="UPF0102"/>
    <property type="match status" value="1"/>
</dbReference>
<dbReference type="InterPro" id="IPR011335">
    <property type="entry name" value="Restrct_endonuc-II-like"/>
</dbReference>
<reference evidence="3 4" key="1">
    <citation type="journal article" date="2016" name="Nat. Commun.">
        <title>Thousands of microbial genomes shed light on interconnected biogeochemical processes in an aquifer system.</title>
        <authorList>
            <person name="Anantharaman K."/>
            <person name="Brown C.T."/>
            <person name="Hug L.A."/>
            <person name="Sharon I."/>
            <person name="Castelle C.J."/>
            <person name="Probst A.J."/>
            <person name="Thomas B.C."/>
            <person name="Singh A."/>
            <person name="Wilkins M.J."/>
            <person name="Karaoz U."/>
            <person name="Brodie E.L."/>
            <person name="Williams K.H."/>
            <person name="Hubbard S.S."/>
            <person name="Banfield J.F."/>
        </authorList>
    </citation>
    <scope>NUCLEOTIDE SEQUENCE [LARGE SCALE GENOMIC DNA]</scope>
</reference>
<evidence type="ECO:0000256" key="2">
    <source>
        <dbReference type="HAMAP-Rule" id="MF_00048"/>
    </source>
</evidence>
<evidence type="ECO:0000256" key="1">
    <source>
        <dbReference type="ARBA" id="ARBA00006738"/>
    </source>
</evidence>
<evidence type="ECO:0000313" key="3">
    <source>
        <dbReference type="EMBL" id="OGH85528.1"/>
    </source>
</evidence>
<organism evidence="3 4">
    <name type="scientific">Candidatus Magasanikbacteria bacterium RIFOXYC12_FULL_33_11</name>
    <dbReference type="NCBI Taxonomy" id="1798701"/>
    <lineage>
        <taxon>Bacteria</taxon>
        <taxon>Candidatus Magasanikiibacteriota</taxon>
    </lineage>
</organism>
<protein>
    <recommendedName>
        <fullName evidence="2">UPF0102 protein A2493_01145</fullName>
    </recommendedName>
</protein>
<dbReference type="SUPFAM" id="SSF52980">
    <property type="entry name" value="Restriction endonuclease-like"/>
    <property type="match status" value="1"/>
</dbReference>
<dbReference type="Gene3D" id="3.40.1350.10">
    <property type="match status" value="1"/>
</dbReference>
<dbReference type="HAMAP" id="MF_00048">
    <property type="entry name" value="UPF0102"/>
    <property type="match status" value="1"/>
</dbReference>
<dbReference type="PANTHER" id="PTHR34039">
    <property type="entry name" value="UPF0102 PROTEIN YRAN"/>
    <property type="match status" value="1"/>
</dbReference>
<dbReference type="InterPro" id="IPR003509">
    <property type="entry name" value="UPF0102_YraN-like"/>
</dbReference>
<dbReference type="GO" id="GO:0003676">
    <property type="term" value="F:nucleic acid binding"/>
    <property type="evidence" value="ECO:0007669"/>
    <property type="project" value="InterPro"/>
</dbReference>
<accession>A0A1F6NNW4</accession>
<dbReference type="CDD" id="cd20736">
    <property type="entry name" value="PoNe_Nuclease"/>
    <property type="match status" value="1"/>
</dbReference>
<comment type="caution">
    <text evidence="3">The sequence shown here is derived from an EMBL/GenBank/DDBJ whole genome shotgun (WGS) entry which is preliminary data.</text>
</comment>
<gene>
    <name evidence="3" type="ORF">A2493_01145</name>
</gene>
<name>A0A1F6NNW4_9BACT</name>